<keyword evidence="1" id="KW-0812">Transmembrane</keyword>
<evidence type="ECO:0000313" key="4">
    <source>
        <dbReference type="Proteomes" id="UP000294854"/>
    </source>
</evidence>
<name>A0A4R5NEK7_9LACO</name>
<proteinExistence type="predicted"/>
<evidence type="ECO:0000313" key="3">
    <source>
        <dbReference type="EMBL" id="TDG72153.1"/>
    </source>
</evidence>
<protein>
    <recommendedName>
        <fullName evidence="2">YdbS-like PH domain-containing protein</fullName>
    </recommendedName>
</protein>
<dbReference type="AlphaFoldDB" id="A0A4R5NEK7"/>
<feature type="transmembrane region" description="Helical" evidence="1">
    <location>
        <begin position="20"/>
        <end position="40"/>
    </location>
</feature>
<feature type="transmembrane region" description="Helical" evidence="1">
    <location>
        <begin position="46"/>
        <end position="67"/>
    </location>
</feature>
<dbReference type="Proteomes" id="UP000294854">
    <property type="component" value="Unassembled WGS sequence"/>
</dbReference>
<reference evidence="3 4" key="1">
    <citation type="journal article" date="2019" name="Appl. Microbiol. Biotechnol.">
        <title>Uncovering carbohydrate metabolism through a genotype-phenotype association study of 56 lactic acid bacteria genomes.</title>
        <authorList>
            <person name="Buron-Moles G."/>
            <person name="Chailyan A."/>
            <person name="Dolejs I."/>
            <person name="Forster J."/>
            <person name="Miks M.H."/>
        </authorList>
    </citation>
    <scope>NUCLEOTIDE SEQUENCE [LARGE SCALE GENOMIC DNA]</scope>
    <source>
        <strain evidence="3 4">ATCC 49373</strain>
    </source>
</reference>
<dbReference type="RefSeq" id="WP_010619246.1">
    <property type="nucleotide sequence ID" value="NZ_CP042371.1"/>
</dbReference>
<gene>
    <name evidence="3" type="ORF">C5L31_001627</name>
</gene>
<accession>A0A4R5NEK7</accession>
<dbReference type="EMBL" id="PUFO01000100">
    <property type="protein sequence ID" value="TDG72153.1"/>
    <property type="molecule type" value="Genomic_DNA"/>
</dbReference>
<evidence type="ECO:0000259" key="2">
    <source>
        <dbReference type="Pfam" id="PF03703"/>
    </source>
</evidence>
<dbReference type="PANTHER" id="PTHR34473">
    <property type="entry name" value="UPF0699 TRANSMEMBRANE PROTEIN YDBS"/>
    <property type="match status" value="1"/>
</dbReference>
<dbReference type="InterPro" id="IPR005182">
    <property type="entry name" value="YdbS-like_PH"/>
</dbReference>
<sequence>MTTGNSLPKQIKTIWAFHALGEFIILLAIHLGFVAAYHYWAVPFLYVMILIFGVLLVAVPLIDLALIPYRYRFWRYQISETDVELQSGFVFRKRVSVPIGRVQDVKLVAGPLLQWQKLQKVVIETASTSHDIDGLELEAAENLRAQIIQLAKEARNAQI</sequence>
<keyword evidence="4" id="KW-1185">Reference proteome</keyword>
<evidence type="ECO:0000256" key="1">
    <source>
        <dbReference type="SAM" id="Phobius"/>
    </source>
</evidence>
<dbReference type="Pfam" id="PF03703">
    <property type="entry name" value="bPH_2"/>
    <property type="match status" value="1"/>
</dbReference>
<comment type="caution">
    <text evidence="3">The sequence shown here is derived from an EMBL/GenBank/DDBJ whole genome shotgun (WGS) entry which is preliminary data.</text>
</comment>
<dbReference type="PANTHER" id="PTHR34473:SF2">
    <property type="entry name" value="UPF0699 TRANSMEMBRANE PROTEIN YDBT"/>
    <property type="match status" value="1"/>
</dbReference>
<keyword evidence="1" id="KW-1133">Transmembrane helix</keyword>
<feature type="domain" description="YdbS-like PH" evidence="2">
    <location>
        <begin position="71"/>
        <end position="147"/>
    </location>
</feature>
<dbReference type="OrthoDB" id="1750577at2"/>
<organism evidence="3 4">
    <name type="scientific">Secundilactobacillus malefermentans</name>
    <dbReference type="NCBI Taxonomy" id="176292"/>
    <lineage>
        <taxon>Bacteria</taxon>
        <taxon>Bacillati</taxon>
        <taxon>Bacillota</taxon>
        <taxon>Bacilli</taxon>
        <taxon>Lactobacillales</taxon>
        <taxon>Lactobacillaceae</taxon>
        <taxon>Secundilactobacillus</taxon>
    </lineage>
</organism>
<dbReference type="STRING" id="1122149.FD44_GL000507"/>
<keyword evidence="1" id="KW-0472">Membrane</keyword>